<accession>A0ABW5LK13</accession>
<dbReference type="RefSeq" id="WP_378295023.1">
    <property type="nucleotide sequence ID" value="NZ_JBHULE010000035.1"/>
</dbReference>
<reference evidence="2" key="1">
    <citation type="journal article" date="2019" name="Int. J. Syst. Evol. Microbiol.">
        <title>The Global Catalogue of Microorganisms (GCM) 10K type strain sequencing project: providing services to taxonomists for standard genome sequencing and annotation.</title>
        <authorList>
            <consortium name="The Broad Institute Genomics Platform"/>
            <consortium name="The Broad Institute Genome Sequencing Center for Infectious Disease"/>
            <person name="Wu L."/>
            <person name="Ma J."/>
        </authorList>
    </citation>
    <scope>NUCLEOTIDE SEQUENCE [LARGE SCALE GENOMIC DNA]</scope>
    <source>
        <strain evidence="2">KCTC 52274</strain>
    </source>
</reference>
<dbReference type="Gene3D" id="2.60.40.10">
    <property type="entry name" value="Immunoglobulins"/>
    <property type="match status" value="1"/>
</dbReference>
<proteinExistence type="predicted"/>
<keyword evidence="2" id="KW-1185">Reference proteome</keyword>
<dbReference type="InterPro" id="IPR011467">
    <property type="entry name" value="DUF1573"/>
</dbReference>
<dbReference type="InterPro" id="IPR013783">
    <property type="entry name" value="Ig-like_fold"/>
</dbReference>
<dbReference type="PANTHER" id="PTHR37833:SF1">
    <property type="entry name" value="SIGNAL PEPTIDE PROTEIN"/>
    <property type="match status" value="1"/>
</dbReference>
<gene>
    <name evidence="1" type="ORF">ACFSR1_21145</name>
</gene>
<dbReference type="Proteomes" id="UP001597319">
    <property type="component" value="Unassembled WGS sequence"/>
</dbReference>
<dbReference type="Pfam" id="PF07610">
    <property type="entry name" value="DUF1573"/>
    <property type="match status" value="1"/>
</dbReference>
<evidence type="ECO:0000313" key="1">
    <source>
        <dbReference type="EMBL" id="MFD2565197.1"/>
    </source>
</evidence>
<dbReference type="PANTHER" id="PTHR37833">
    <property type="entry name" value="LIPOPROTEIN-RELATED"/>
    <property type="match status" value="1"/>
</dbReference>
<evidence type="ECO:0000313" key="2">
    <source>
        <dbReference type="Proteomes" id="UP001597319"/>
    </source>
</evidence>
<protein>
    <submittedName>
        <fullName evidence="1">DUF1573 domain-containing protein</fullName>
    </submittedName>
</protein>
<comment type="caution">
    <text evidence="1">The sequence shown here is derived from an EMBL/GenBank/DDBJ whole genome shotgun (WGS) entry which is preliminary data.</text>
</comment>
<name>A0ABW5LK13_9FLAO</name>
<organism evidence="1 2">
    <name type="scientific">Aquimarina rubra</name>
    <dbReference type="NCBI Taxonomy" id="1920033"/>
    <lineage>
        <taxon>Bacteria</taxon>
        <taxon>Pseudomonadati</taxon>
        <taxon>Bacteroidota</taxon>
        <taxon>Flavobacteriia</taxon>
        <taxon>Flavobacteriales</taxon>
        <taxon>Flavobacteriaceae</taxon>
        <taxon>Aquimarina</taxon>
    </lineage>
</organism>
<sequence length="134" mass="14689">MRNVMMILFIGFLGITLNAQDAKAKIEFKTDVIDYGEITKGSDGVRQFEFTNTGNAPLIISRVYSSCGCTIPKKPEDPIAPGATGIIEVKYDTKRVGPIRKTITVYSNAEESTKAIKIKGTVLDDTKSVLEKKN</sequence>
<dbReference type="EMBL" id="JBHULE010000035">
    <property type="protein sequence ID" value="MFD2565197.1"/>
    <property type="molecule type" value="Genomic_DNA"/>
</dbReference>